<evidence type="ECO:0000256" key="1">
    <source>
        <dbReference type="ARBA" id="ARBA00022729"/>
    </source>
</evidence>
<dbReference type="InterPro" id="IPR011990">
    <property type="entry name" value="TPR-like_helical_dom_sf"/>
</dbReference>
<dbReference type="EMBL" id="CP048620">
    <property type="protein sequence ID" value="QPJ65986.1"/>
    <property type="molecule type" value="Genomic_DNA"/>
</dbReference>
<dbReference type="SUPFAM" id="SSF48452">
    <property type="entry name" value="TPR-like"/>
    <property type="match status" value="1"/>
</dbReference>
<keyword evidence="3" id="KW-0175">Coiled coil</keyword>
<dbReference type="Pfam" id="PF13525">
    <property type="entry name" value="YfiO"/>
    <property type="match status" value="1"/>
</dbReference>
<evidence type="ECO:0000313" key="6">
    <source>
        <dbReference type="Proteomes" id="UP000594464"/>
    </source>
</evidence>
<evidence type="ECO:0000256" key="2">
    <source>
        <dbReference type="PROSITE-ProRule" id="PRU00339"/>
    </source>
</evidence>
<dbReference type="InterPro" id="IPR039565">
    <property type="entry name" value="BamD-like"/>
</dbReference>
<organism evidence="5 6">
    <name type="scientific">Candidatus Nitrohelix vancouverensis</name>
    <dbReference type="NCBI Taxonomy" id="2705534"/>
    <lineage>
        <taxon>Bacteria</taxon>
        <taxon>Pseudomonadati</taxon>
        <taxon>Nitrospinota/Tectimicrobiota group</taxon>
        <taxon>Nitrospinota</taxon>
        <taxon>Nitrospinia</taxon>
        <taxon>Nitrospinales</taxon>
        <taxon>Nitrospinaceae</taxon>
        <taxon>Candidatus Nitrohelix</taxon>
    </lineage>
</organism>
<evidence type="ECO:0000256" key="3">
    <source>
        <dbReference type="SAM" id="Coils"/>
    </source>
</evidence>
<dbReference type="InterPro" id="IPR019734">
    <property type="entry name" value="TPR_rpt"/>
</dbReference>
<gene>
    <name evidence="5" type="ORF">G3M78_11515</name>
</gene>
<dbReference type="Proteomes" id="UP000594464">
    <property type="component" value="Chromosome"/>
</dbReference>
<protein>
    <submittedName>
        <fullName evidence="5">Tetratricopeptide repeat protein</fullName>
    </submittedName>
</protein>
<feature type="domain" description="Outer membrane lipoprotein BamD-like" evidence="4">
    <location>
        <begin position="236"/>
        <end position="303"/>
    </location>
</feature>
<accession>A0A7T0G464</accession>
<dbReference type="Gene3D" id="1.25.40.10">
    <property type="entry name" value="Tetratricopeptide repeat domain"/>
    <property type="match status" value="1"/>
</dbReference>
<dbReference type="PROSITE" id="PS50005">
    <property type="entry name" value="TPR"/>
    <property type="match status" value="2"/>
</dbReference>
<sequence length="317" mass="35769">MSLSRKISHLFLIAFLVTPVFLQGCSYIPWIGDDQEEDIVFEDDFGTEGDLFGDSAPASDDDSAFFAEDSGDFLDVDGEFANPDQATAKGELKGDVENLQFQQESLVAKVRQLEEILRTLEPKISATEQRLEGSLAAAQGKTEFLEPEVEQLKSKVETLNAELTRVREMQTRAQEMEMQKSAKRRSMHRASRAQATPPEYQRALAAYRAKNYDESILLFQSLSVSNPPSSLRDNIVFWIGSNYLQLEMYDDAIQQFETVLNKYPNGNKVHDSRYMLGLSYYKKGESSKAVEILQAALRGNPTAEVRGKIQKKLQEIQ</sequence>
<keyword evidence="1" id="KW-0732">Signal</keyword>
<evidence type="ECO:0000313" key="5">
    <source>
        <dbReference type="EMBL" id="QPJ65986.1"/>
    </source>
</evidence>
<feature type="coiled-coil region" evidence="3">
    <location>
        <begin position="149"/>
        <end position="179"/>
    </location>
</feature>
<evidence type="ECO:0000259" key="4">
    <source>
        <dbReference type="Pfam" id="PF13525"/>
    </source>
</evidence>
<dbReference type="PROSITE" id="PS51257">
    <property type="entry name" value="PROKAR_LIPOPROTEIN"/>
    <property type="match status" value="1"/>
</dbReference>
<name>A0A7T0G464_9BACT</name>
<feature type="repeat" description="TPR" evidence="2">
    <location>
        <begin position="270"/>
        <end position="303"/>
    </location>
</feature>
<dbReference type="KEGG" id="nva:G3M78_11515"/>
<proteinExistence type="predicted"/>
<keyword evidence="2" id="KW-0802">TPR repeat</keyword>
<dbReference type="AlphaFoldDB" id="A0A7T0G464"/>
<reference evidence="6" key="1">
    <citation type="submission" date="2020-02" db="EMBL/GenBank/DDBJ databases">
        <title>Genomic and physiological characterization of two novel Nitrospinaceae genera.</title>
        <authorList>
            <person name="Mueller A.J."/>
            <person name="Jung M.-Y."/>
            <person name="Strachan C.R."/>
            <person name="Herbold C.W."/>
            <person name="Kirkegaard R.H."/>
            <person name="Daims H."/>
        </authorList>
    </citation>
    <scope>NUCLEOTIDE SEQUENCE [LARGE SCALE GENOMIC DNA]</scope>
</reference>
<feature type="repeat" description="TPR" evidence="2">
    <location>
        <begin position="233"/>
        <end position="266"/>
    </location>
</feature>